<protein>
    <submittedName>
        <fullName evidence="3">Uncharacterized protein</fullName>
    </submittedName>
</protein>
<reference evidence="3" key="1">
    <citation type="journal article" date="2014" name="Int. J. Syst. Evol. Microbiol.">
        <title>Complete genome sequence of Corynebacterium casei LMG S-19264T (=DSM 44701T), isolated from a smear-ripened cheese.</title>
        <authorList>
            <consortium name="US DOE Joint Genome Institute (JGI-PGF)"/>
            <person name="Walter F."/>
            <person name="Albersmeier A."/>
            <person name="Kalinowski J."/>
            <person name="Ruckert C."/>
        </authorList>
    </citation>
    <scope>NUCLEOTIDE SEQUENCE</scope>
    <source>
        <strain evidence="3">JCM 4234</strain>
    </source>
</reference>
<reference evidence="3" key="2">
    <citation type="submission" date="2020-09" db="EMBL/GenBank/DDBJ databases">
        <authorList>
            <person name="Sun Q."/>
            <person name="Ohkuma M."/>
        </authorList>
    </citation>
    <scope>NUCLEOTIDE SEQUENCE</scope>
    <source>
        <strain evidence="3">JCM 4234</strain>
    </source>
</reference>
<accession>A0A918GHD1</accession>
<name>A0A918GHD1_STRGD</name>
<feature type="signal peptide" evidence="2">
    <location>
        <begin position="1"/>
        <end position="20"/>
    </location>
</feature>
<feature type="compositionally biased region" description="Basic and acidic residues" evidence="1">
    <location>
        <begin position="264"/>
        <end position="273"/>
    </location>
</feature>
<dbReference type="AlphaFoldDB" id="A0A918GHD1"/>
<feature type="region of interest" description="Disordered" evidence="1">
    <location>
        <begin position="24"/>
        <end position="148"/>
    </location>
</feature>
<organism evidence="3 4">
    <name type="scientific">Streptomyces griseoviridis</name>
    <dbReference type="NCBI Taxonomy" id="45398"/>
    <lineage>
        <taxon>Bacteria</taxon>
        <taxon>Bacillati</taxon>
        <taxon>Actinomycetota</taxon>
        <taxon>Actinomycetes</taxon>
        <taxon>Kitasatosporales</taxon>
        <taxon>Streptomycetaceae</taxon>
        <taxon>Streptomyces</taxon>
    </lineage>
</organism>
<feature type="chain" id="PRO_5038605437" evidence="2">
    <location>
        <begin position="21"/>
        <end position="273"/>
    </location>
</feature>
<evidence type="ECO:0000256" key="1">
    <source>
        <dbReference type="SAM" id="MobiDB-lite"/>
    </source>
</evidence>
<dbReference type="Proteomes" id="UP000653493">
    <property type="component" value="Unassembled WGS sequence"/>
</dbReference>
<keyword evidence="4" id="KW-1185">Reference proteome</keyword>
<gene>
    <name evidence="3" type="ORF">GCM10010238_27500</name>
</gene>
<evidence type="ECO:0000256" key="2">
    <source>
        <dbReference type="SAM" id="SignalP"/>
    </source>
</evidence>
<proteinExistence type="predicted"/>
<feature type="region of interest" description="Disordered" evidence="1">
    <location>
        <begin position="210"/>
        <end position="273"/>
    </location>
</feature>
<keyword evidence="2" id="KW-0732">Signal</keyword>
<evidence type="ECO:0000313" key="4">
    <source>
        <dbReference type="Proteomes" id="UP000653493"/>
    </source>
</evidence>
<feature type="compositionally biased region" description="Basic and acidic residues" evidence="1">
    <location>
        <begin position="101"/>
        <end position="111"/>
    </location>
</feature>
<sequence length="273" mass="27146">MNRRTASTALSAVCSAAAGAALLAGGSPTGTAMPGTAPEGAAVSAARHPADRAAGAARTRAGQDSAAGSGTDDPARRGPLVLPTAGAGDGPDPTAPSPRTPGERGRDCSHDHRPRGLRPVAGGGRAPTGVPDHVTGDRPAVPAGRPLDGHLAARHAPAHRDRTTGPVPLDAGVPVPRSGSARPLPATGLAALPSAGRVPVRIVLNASRSAGNPGCGPAPEATGTGGRWQRRGLFPRDRPTTAARRGHPRHADRPGPAGATVRDATARVADDRH</sequence>
<dbReference type="EMBL" id="BMSL01000006">
    <property type="protein sequence ID" value="GGS36645.1"/>
    <property type="molecule type" value="Genomic_DNA"/>
</dbReference>
<comment type="caution">
    <text evidence="3">The sequence shown here is derived from an EMBL/GenBank/DDBJ whole genome shotgun (WGS) entry which is preliminary data.</text>
</comment>
<feature type="compositionally biased region" description="Low complexity" evidence="1">
    <location>
        <begin position="41"/>
        <end position="60"/>
    </location>
</feature>
<evidence type="ECO:0000313" key="3">
    <source>
        <dbReference type="EMBL" id="GGS36645.1"/>
    </source>
</evidence>